<evidence type="ECO:0000313" key="2">
    <source>
        <dbReference type="EMBL" id="MVZ63930.1"/>
    </source>
</evidence>
<dbReference type="SUPFAM" id="SSF48452">
    <property type="entry name" value="TPR-like"/>
    <property type="match status" value="1"/>
</dbReference>
<evidence type="ECO:0000256" key="1">
    <source>
        <dbReference type="SAM" id="SignalP"/>
    </source>
</evidence>
<dbReference type="InterPro" id="IPR011990">
    <property type="entry name" value="TPR-like_helical_dom_sf"/>
</dbReference>
<name>A0A6N8L2I0_9SPHI</name>
<protein>
    <submittedName>
        <fullName evidence="2">SusD/RagB family nutrient-binding outer membrane lipoprotein</fullName>
    </submittedName>
</protein>
<sequence>MKINYKNIALLLALSSGMAGCTKDFDELNIDPNKLEIVAPGTLVTPTVYGMATYFTVRSNDFTWEIMQDGLANPSAANGIHRYYFTEQSGDGTWNNCYRYLRNIREMESAAINGNTKLPVYEAVATTLKAYIVGILTDSFGDVPVSEALKAEEDIDQPKFDSQEKIYTDMIAALEKANQLYTDPSEMNGNDLLYGNDKKKWRKFNNSMLLRYYLRTSKRGNAYQKIKAILDDPTNYPIFSSNAEAAMVSITGLAPFDYAWGRRQDYVNFTAMASFFVDNLNALEDPRRPFIMTQATELVNGKIVQVGYKGIPAGHSGDISHITYSPSTPNGDLMYPSQVGTPIKEIIMPYAEVEFIKAETYLALGIADKAKEAYEKGVKASIEQYGGLMPANYFSNPAASFDGTLDRIMLQKYLSLFMVDYQQWFEYRRTGLPKLPKTEHMLHNGVMPSRFMYKNEVRRFNPTNYEAAVQQMGGDTYHTKVWWEK</sequence>
<dbReference type="EMBL" id="WSQA01000017">
    <property type="protein sequence ID" value="MVZ63930.1"/>
    <property type="molecule type" value="Genomic_DNA"/>
</dbReference>
<dbReference type="PROSITE" id="PS51257">
    <property type="entry name" value="PROKAR_LIPOPROTEIN"/>
    <property type="match status" value="1"/>
</dbReference>
<organism evidence="2 3">
    <name type="scientific">Sphingobacterium humi</name>
    <dbReference type="NCBI Taxonomy" id="1796905"/>
    <lineage>
        <taxon>Bacteria</taxon>
        <taxon>Pseudomonadati</taxon>
        <taxon>Bacteroidota</taxon>
        <taxon>Sphingobacteriia</taxon>
        <taxon>Sphingobacteriales</taxon>
        <taxon>Sphingobacteriaceae</taxon>
        <taxon>Sphingobacterium</taxon>
    </lineage>
</organism>
<dbReference type="OrthoDB" id="9766256at2"/>
<dbReference type="AlphaFoldDB" id="A0A6N8L2I0"/>
<keyword evidence="1" id="KW-0732">Signal</keyword>
<keyword evidence="3" id="KW-1185">Reference proteome</keyword>
<dbReference type="InterPro" id="IPR041662">
    <property type="entry name" value="SusD-like_2"/>
</dbReference>
<gene>
    <name evidence="2" type="ORF">GQF63_18055</name>
</gene>
<accession>A0A6N8L2I0</accession>
<dbReference type="Gene3D" id="1.25.40.390">
    <property type="match status" value="1"/>
</dbReference>
<comment type="caution">
    <text evidence="2">The sequence shown here is derived from an EMBL/GenBank/DDBJ whole genome shotgun (WGS) entry which is preliminary data.</text>
</comment>
<reference evidence="2 3" key="1">
    <citation type="submission" date="2019-12" db="EMBL/GenBank/DDBJ databases">
        <authorList>
            <person name="Dong K."/>
        </authorList>
    </citation>
    <scope>NUCLEOTIDE SEQUENCE [LARGE SCALE GENOMIC DNA]</scope>
    <source>
        <strain evidence="2 3">JCM 31225</strain>
    </source>
</reference>
<dbReference type="Proteomes" id="UP000435036">
    <property type="component" value="Unassembled WGS sequence"/>
</dbReference>
<evidence type="ECO:0000313" key="3">
    <source>
        <dbReference type="Proteomes" id="UP000435036"/>
    </source>
</evidence>
<feature type="chain" id="PRO_5026961887" evidence="1">
    <location>
        <begin position="20"/>
        <end position="485"/>
    </location>
</feature>
<keyword evidence="2" id="KW-0449">Lipoprotein</keyword>
<dbReference type="RefSeq" id="WP_160370646.1">
    <property type="nucleotide sequence ID" value="NZ_WSQA01000017.1"/>
</dbReference>
<dbReference type="Pfam" id="PF12771">
    <property type="entry name" value="SusD-like_2"/>
    <property type="match status" value="1"/>
</dbReference>
<proteinExistence type="predicted"/>
<feature type="signal peptide" evidence="1">
    <location>
        <begin position="1"/>
        <end position="19"/>
    </location>
</feature>